<feature type="transmembrane region" description="Helical" evidence="2">
    <location>
        <begin position="28"/>
        <end position="48"/>
    </location>
</feature>
<feature type="region of interest" description="Disordered" evidence="1">
    <location>
        <begin position="58"/>
        <end position="152"/>
    </location>
</feature>
<evidence type="ECO:0000313" key="5">
    <source>
        <dbReference type="Proteomes" id="UP000183063"/>
    </source>
</evidence>
<keyword evidence="2" id="KW-0812">Transmembrane</keyword>
<evidence type="ECO:0000256" key="2">
    <source>
        <dbReference type="SAM" id="Phobius"/>
    </source>
</evidence>
<evidence type="ECO:0000256" key="1">
    <source>
        <dbReference type="SAM" id="MobiDB-lite"/>
    </source>
</evidence>
<keyword evidence="2" id="KW-1133">Transmembrane helix</keyword>
<protein>
    <submittedName>
        <fullName evidence="4">Type IV secretion system protein VirB10</fullName>
    </submittedName>
</protein>
<reference evidence="4 6" key="3">
    <citation type="submission" date="2016-10" db="EMBL/GenBank/DDBJ databases">
        <authorList>
            <person name="Varghese N."/>
            <person name="Submissions S."/>
        </authorList>
    </citation>
    <scope>NUCLEOTIDE SEQUENCE [LARGE SCALE GENOMIC DNA]</scope>
    <source>
        <strain evidence="4 6">CGMCC 1.7071</strain>
    </source>
</reference>
<evidence type="ECO:0000313" key="4">
    <source>
        <dbReference type="EMBL" id="SEP10955.1"/>
    </source>
</evidence>
<sequence length="152" mass="16973">MKRSPELEAMLAADETEVRDQGARRKQLIGGAALLLGGAALAYVIVFAPQKHPLDVLQGDEEFSTTTFRPPSFLREDRNPEQKPAENIIQLPEPPKEEKEDHSDITEFNVPPPPVAVETAEQKQQPPRNSRSDFSRSRLLQTPPRPTAETAR</sequence>
<proteinExistence type="predicted"/>
<dbReference type="STRING" id="501024.RTCCBAU85039_5901"/>
<dbReference type="AlphaFoldDB" id="A0A1H8V687"/>
<keyword evidence="6" id="KW-1185">Reference proteome</keyword>
<dbReference type="EMBL" id="FOCV01000039">
    <property type="protein sequence ID" value="SEP10955.1"/>
    <property type="molecule type" value="Genomic_DNA"/>
</dbReference>
<keyword evidence="2" id="KW-0472">Membrane</keyword>
<evidence type="ECO:0000313" key="3">
    <source>
        <dbReference type="EMBL" id="SEI18445.1"/>
    </source>
</evidence>
<dbReference type="EMBL" id="FNXB01000050">
    <property type="protein sequence ID" value="SEI18445.1"/>
    <property type="molecule type" value="Genomic_DNA"/>
</dbReference>
<dbReference type="Proteomes" id="UP000198939">
    <property type="component" value="Unassembled WGS sequence"/>
</dbReference>
<feature type="compositionally biased region" description="Basic and acidic residues" evidence="1">
    <location>
        <begin position="94"/>
        <end position="105"/>
    </location>
</feature>
<gene>
    <name evidence="3" type="ORF">RTCCBAU85039_5901</name>
    <name evidence="4" type="ORF">SAMN05216228_103935</name>
</gene>
<accession>A0A1H8V687</accession>
<reference evidence="5" key="2">
    <citation type="submission" date="2016-10" db="EMBL/GenBank/DDBJ databases">
        <authorList>
            <person name="Wibberg D."/>
        </authorList>
    </citation>
    <scope>NUCLEOTIDE SEQUENCE [LARGE SCALE GENOMIC DNA]</scope>
</reference>
<organism evidence="3 5">
    <name type="scientific">Rhizobium tibeticum</name>
    <dbReference type="NCBI Taxonomy" id="501024"/>
    <lineage>
        <taxon>Bacteria</taxon>
        <taxon>Pseudomonadati</taxon>
        <taxon>Pseudomonadota</taxon>
        <taxon>Alphaproteobacteria</taxon>
        <taxon>Hyphomicrobiales</taxon>
        <taxon>Rhizobiaceae</taxon>
        <taxon>Rhizobium/Agrobacterium group</taxon>
        <taxon>Rhizobium</taxon>
    </lineage>
</organism>
<feature type="compositionally biased region" description="Basic and acidic residues" evidence="1">
    <location>
        <begin position="74"/>
        <end position="84"/>
    </location>
</feature>
<dbReference type="Proteomes" id="UP000183063">
    <property type="component" value="Unassembled WGS sequence"/>
</dbReference>
<reference evidence="3" key="1">
    <citation type="submission" date="2016-10" db="EMBL/GenBank/DDBJ databases">
        <authorList>
            <person name="de Groot N.N."/>
        </authorList>
    </citation>
    <scope>NUCLEOTIDE SEQUENCE [LARGE SCALE GENOMIC DNA]</scope>
    <source>
        <strain evidence="3">CCBAU85039</strain>
    </source>
</reference>
<evidence type="ECO:0000313" key="6">
    <source>
        <dbReference type="Proteomes" id="UP000198939"/>
    </source>
</evidence>
<name>A0A1H8V687_9HYPH</name>